<dbReference type="KEGG" id="hdt:HYPDE_30818"/>
<dbReference type="Pfam" id="PF00583">
    <property type="entry name" value="Acetyltransf_1"/>
    <property type="match status" value="1"/>
</dbReference>
<evidence type="ECO:0000313" key="3">
    <source>
        <dbReference type="Proteomes" id="UP000005952"/>
    </source>
</evidence>
<dbReference type="Proteomes" id="UP000005952">
    <property type="component" value="Chromosome"/>
</dbReference>
<accession>N0B499</accession>
<dbReference type="PROSITE" id="PS51186">
    <property type="entry name" value="GNAT"/>
    <property type="match status" value="1"/>
</dbReference>
<keyword evidence="3" id="KW-1185">Reference proteome</keyword>
<keyword evidence="2" id="KW-0808">Transferase</keyword>
<evidence type="ECO:0000313" key="2">
    <source>
        <dbReference type="EMBL" id="AGK57838.1"/>
    </source>
</evidence>
<dbReference type="OrthoDB" id="2135706at2"/>
<dbReference type="SUPFAM" id="SSF55729">
    <property type="entry name" value="Acyl-CoA N-acyltransferases (Nat)"/>
    <property type="match status" value="1"/>
</dbReference>
<dbReference type="HOGENOM" id="CLU_134449_0_0_5"/>
<feature type="domain" description="N-acetyltransferase" evidence="1">
    <location>
        <begin position="14"/>
        <end position="163"/>
    </location>
</feature>
<dbReference type="EMBL" id="CP005587">
    <property type="protein sequence ID" value="AGK57838.1"/>
    <property type="molecule type" value="Genomic_DNA"/>
</dbReference>
<name>N0B499_9HYPH</name>
<reference evidence="2 3" key="1">
    <citation type="journal article" date="2013" name="Genome Announc.">
        <title>Genome sequences for three denitrifying bacterial strains isolated from a uranium- and nitrate-contaminated subsurface environment.</title>
        <authorList>
            <person name="Venkatramanan R."/>
            <person name="Prakash O."/>
            <person name="Woyke T."/>
            <person name="Chain P."/>
            <person name="Goodwin L.A."/>
            <person name="Watson D."/>
            <person name="Brooks S."/>
            <person name="Kostka J.E."/>
            <person name="Green S.J."/>
        </authorList>
    </citation>
    <scope>NUCLEOTIDE SEQUENCE [LARGE SCALE GENOMIC DNA]</scope>
    <source>
        <strain evidence="2 3">1NES1</strain>
    </source>
</reference>
<dbReference type="AlphaFoldDB" id="N0B499"/>
<dbReference type="InterPro" id="IPR000182">
    <property type="entry name" value="GNAT_dom"/>
</dbReference>
<evidence type="ECO:0000259" key="1">
    <source>
        <dbReference type="PROSITE" id="PS51186"/>
    </source>
</evidence>
<dbReference type="Gene3D" id="3.40.630.30">
    <property type="match status" value="1"/>
</dbReference>
<dbReference type="GO" id="GO:0016747">
    <property type="term" value="F:acyltransferase activity, transferring groups other than amino-acyl groups"/>
    <property type="evidence" value="ECO:0007669"/>
    <property type="project" value="InterPro"/>
</dbReference>
<dbReference type="CDD" id="cd04301">
    <property type="entry name" value="NAT_SF"/>
    <property type="match status" value="1"/>
</dbReference>
<dbReference type="InterPro" id="IPR016181">
    <property type="entry name" value="Acyl_CoA_acyltransferase"/>
</dbReference>
<dbReference type="eggNOG" id="COG0456">
    <property type="taxonomic scope" value="Bacteria"/>
</dbReference>
<gene>
    <name evidence="2" type="ORF">HYPDE_30818</name>
</gene>
<proteinExistence type="predicted"/>
<dbReference type="STRING" id="670307.HYPDE_30818"/>
<protein>
    <submittedName>
        <fullName evidence="2">GCN5-like N-acetyltransferase</fullName>
    </submittedName>
</protein>
<sequence>MTNARLEVFRMRGFDLEPMTPVTAKILGPLLSGIDPWARYAYTGGALTTFLAGEEAGAPRFAIKVDRVIAGAVGIRNNWLRGPYLQFLGILPAYQSHGIGGSILDWIEAEARNTDAQNLWVVASEFNARAMSFYERHGFSRIATLTDLVVEGSCEVLLRKRLVAV</sequence>
<organism evidence="2 3">
    <name type="scientific">Hyphomicrobium denitrificans 1NES1</name>
    <dbReference type="NCBI Taxonomy" id="670307"/>
    <lineage>
        <taxon>Bacteria</taxon>
        <taxon>Pseudomonadati</taxon>
        <taxon>Pseudomonadota</taxon>
        <taxon>Alphaproteobacteria</taxon>
        <taxon>Hyphomicrobiales</taxon>
        <taxon>Hyphomicrobiaceae</taxon>
        <taxon>Hyphomicrobium</taxon>
    </lineage>
</organism>